<sequence length="147" mass="16506">VNTGINLKNLGLDVGVAAAIGNDKNGKYILEELKKKKIYTETLIKKKINTAYTFAMISSEGKRRYLTNWGANDYFLDTDIKDSTLKKYGLIHLCGTFAMKSFDGRSTAKLLKRAKKLNLVTCMDTIYNDKVDCVSLLKSSIPHLDIF</sequence>
<dbReference type="EMBL" id="UINC01066166">
    <property type="protein sequence ID" value="SVB96583.1"/>
    <property type="molecule type" value="Genomic_DNA"/>
</dbReference>
<reference evidence="2" key="1">
    <citation type="submission" date="2018-05" db="EMBL/GenBank/DDBJ databases">
        <authorList>
            <person name="Lanie J.A."/>
            <person name="Ng W.-L."/>
            <person name="Kazmierczak K.M."/>
            <person name="Andrzejewski T.M."/>
            <person name="Davidsen T.M."/>
            <person name="Wayne K.J."/>
            <person name="Tettelin H."/>
            <person name="Glass J.I."/>
            <person name="Rusch D."/>
            <person name="Podicherti R."/>
            <person name="Tsui H.-C.T."/>
            <person name="Winkler M.E."/>
        </authorList>
    </citation>
    <scope>NUCLEOTIDE SEQUENCE</scope>
</reference>
<name>A0A382ICF2_9ZZZZ</name>
<evidence type="ECO:0000313" key="2">
    <source>
        <dbReference type="EMBL" id="SVB96583.1"/>
    </source>
</evidence>
<feature type="domain" description="Carbohydrate kinase PfkB" evidence="1">
    <location>
        <begin position="2"/>
        <end position="146"/>
    </location>
</feature>
<dbReference type="InterPro" id="IPR029056">
    <property type="entry name" value="Ribokinase-like"/>
</dbReference>
<accession>A0A382ICF2</accession>
<protein>
    <recommendedName>
        <fullName evidence="1">Carbohydrate kinase PfkB domain-containing protein</fullName>
    </recommendedName>
</protein>
<feature type="non-terminal residue" evidence="2">
    <location>
        <position position="1"/>
    </location>
</feature>
<dbReference type="AlphaFoldDB" id="A0A382ICF2"/>
<gene>
    <name evidence="2" type="ORF">METZ01_LOCUS249437</name>
</gene>
<evidence type="ECO:0000259" key="1">
    <source>
        <dbReference type="Pfam" id="PF00294"/>
    </source>
</evidence>
<dbReference type="Pfam" id="PF00294">
    <property type="entry name" value="PfkB"/>
    <property type="match status" value="1"/>
</dbReference>
<dbReference type="Gene3D" id="3.40.1190.20">
    <property type="match status" value="1"/>
</dbReference>
<proteinExistence type="predicted"/>
<dbReference type="SUPFAM" id="SSF53613">
    <property type="entry name" value="Ribokinase-like"/>
    <property type="match status" value="1"/>
</dbReference>
<dbReference type="InterPro" id="IPR011611">
    <property type="entry name" value="PfkB_dom"/>
</dbReference>
<feature type="non-terminal residue" evidence="2">
    <location>
        <position position="147"/>
    </location>
</feature>
<organism evidence="2">
    <name type="scientific">marine metagenome</name>
    <dbReference type="NCBI Taxonomy" id="408172"/>
    <lineage>
        <taxon>unclassified sequences</taxon>
        <taxon>metagenomes</taxon>
        <taxon>ecological metagenomes</taxon>
    </lineage>
</organism>